<name>A0A2M8KTH5_9BACT</name>
<comment type="caution">
    <text evidence="6">The sequence shown here is derived from an EMBL/GenBank/DDBJ whole genome shotgun (WGS) entry which is preliminary data.</text>
</comment>
<feature type="domain" description="GHMP kinase C-terminal" evidence="5">
    <location>
        <begin position="253"/>
        <end position="311"/>
    </location>
</feature>
<dbReference type="GO" id="GO:0005524">
    <property type="term" value="F:ATP binding"/>
    <property type="evidence" value="ECO:0007669"/>
    <property type="project" value="UniProtKB-KW"/>
</dbReference>
<dbReference type="PRINTS" id="PR00960">
    <property type="entry name" value="LMBPPROTEIN"/>
</dbReference>
<dbReference type="Pfam" id="PF00288">
    <property type="entry name" value="GHMP_kinases_N"/>
    <property type="match status" value="1"/>
</dbReference>
<keyword evidence="1" id="KW-0547">Nucleotide-binding</keyword>
<evidence type="ECO:0008006" key="8">
    <source>
        <dbReference type="Google" id="ProtNLM"/>
    </source>
</evidence>
<dbReference type="GO" id="GO:0006012">
    <property type="term" value="P:galactose metabolic process"/>
    <property type="evidence" value="ECO:0007669"/>
    <property type="project" value="TreeGrafter"/>
</dbReference>
<sequence length="315" mass="35007">MSRKSIIKKLPDYTLRDRATIITQTPMRITLAGGGTDVLWYSQLKGGAWISGAINKYVFVFINKTEDSRLIKASHGFEATMSYDYKKIQNPIIKECLKLTKVIKGVELSTAADASAKSGLGGSGAFEVGLLHALHIYKREPISQMKLAEEASFVEIKRLKRPVGPQDQYIAAFGGINYFEIDTSGRVSIEPLNISFHAISKLENNLLYFRTGIQRDASSVLGDQKQKIDKKDDTSKQVITMLDQIKDLGFQAKKYLLAGKIDDFGATFHQHWLLKKNLSNKVSNPQIDDWYNEAMKMGALGGKIMGAGGGGWFVF</sequence>
<evidence type="ECO:0000256" key="3">
    <source>
        <dbReference type="ARBA" id="ARBA00022840"/>
    </source>
</evidence>
<dbReference type="InterPro" id="IPR001174">
    <property type="entry name" value="HddA/FKP"/>
</dbReference>
<gene>
    <name evidence="6" type="ORF">COU88_00580</name>
</gene>
<dbReference type="InterPro" id="IPR014606">
    <property type="entry name" value="Heptose_7-P_kinase"/>
</dbReference>
<dbReference type="PANTHER" id="PTHR10457:SF29">
    <property type="entry name" value="LMBP PROTEIN"/>
    <property type="match status" value="1"/>
</dbReference>
<dbReference type="InterPro" id="IPR006204">
    <property type="entry name" value="GHMP_kinase_N_dom"/>
</dbReference>
<feature type="domain" description="GHMP kinase N-terminal" evidence="4">
    <location>
        <begin position="95"/>
        <end position="175"/>
    </location>
</feature>
<dbReference type="SUPFAM" id="SSF55060">
    <property type="entry name" value="GHMP Kinase, C-terminal domain"/>
    <property type="match status" value="1"/>
</dbReference>
<dbReference type="AlphaFoldDB" id="A0A2M8KTH5"/>
<evidence type="ECO:0000313" key="6">
    <source>
        <dbReference type="EMBL" id="PJE63244.1"/>
    </source>
</evidence>
<reference evidence="7" key="1">
    <citation type="submission" date="2017-09" db="EMBL/GenBank/DDBJ databases">
        <title>Depth-based differentiation of microbial function through sediment-hosted aquifers and enrichment of novel symbionts in the deep terrestrial subsurface.</title>
        <authorList>
            <person name="Probst A.J."/>
            <person name="Ladd B."/>
            <person name="Jarett J.K."/>
            <person name="Geller-Mcgrath D.E."/>
            <person name="Sieber C.M.K."/>
            <person name="Emerson J.B."/>
            <person name="Anantharaman K."/>
            <person name="Thomas B.C."/>
            <person name="Malmstrom R."/>
            <person name="Stieglmeier M."/>
            <person name="Klingl A."/>
            <person name="Woyke T."/>
            <person name="Ryan C.M."/>
            <person name="Banfield J.F."/>
        </authorList>
    </citation>
    <scope>NUCLEOTIDE SEQUENCE [LARGE SCALE GENOMIC DNA]</scope>
</reference>
<dbReference type="EMBL" id="PFED01000024">
    <property type="protein sequence ID" value="PJE63244.1"/>
    <property type="molecule type" value="Genomic_DNA"/>
</dbReference>
<evidence type="ECO:0000256" key="1">
    <source>
        <dbReference type="ARBA" id="ARBA00022741"/>
    </source>
</evidence>
<feature type="non-terminal residue" evidence="6">
    <location>
        <position position="315"/>
    </location>
</feature>
<dbReference type="Proteomes" id="UP000229554">
    <property type="component" value="Unassembled WGS sequence"/>
</dbReference>
<proteinExistence type="predicted"/>
<dbReference type="InterPro" id="IPR036554">
    <property type="entry name" value="GHMP_kinase_C_sf"/>
</dbReference>
<dbReference type="InterPro" id="IPR013750">
    <property type="entry name" value="GHMP_kinase_C_dom"/>
</dbReference>
<dbReference type="Gene3D" id="3.30.230.120">
    <property type="match status" value="1"/>
</dbReference>
<evidence type="ECO:0000259" key="4">
    <source>
        <dbReference type="Pfam" id="PF00288"/>
    </source>
</evidence>
<evidence type="ECO:0000259" key="5">
    <source>
        <dbReference type="Pfam" id="PF08544"/>
    </source>
</evidence>
<accession>A0A2M8KTH5</accession>
<dbReference type="SUPFAM" id="SSF54211">
    <property type="entry name" value="Ribosomal protein S5 domain 2-like"/>
    <property type="match status" value="1"/>
</dbReference>
<keyword evidence="3" id="KW-0067">ATP-binding</keyword>
<keyword evidence="2" id="KW-0808">Transferase</keyword>
<evidence type="ECO:0000256" key="2">
    <source>
        <dbReference type="ARBA" id="ARBA00022777"/>
    </source>
</evidence>
<dbReference type="PIRSF" id="PIRSF036406">
    <property type="entry name" value="Hept_kin"/>
    <property type="match status" value="1"/>
</dbReference>
<dbReference type="InterPro" id="IPR020568">
    <property type="entry name" value="Ribosomal_Su5_D2-typ_SF"/>
</dbReference>
<dbReference type="GO" id="GO:0005829">
    <property type="term" value="C:cytosol"/>
    <property type="evidence" value="ECO:0007669"/>
    <property type="project" value="TreeGrafter"/>
</dbReference>
<keyword evidence="2" id="KW-0418">Kinase</keyword>
<dbReference type="GO" id="GO:0004335">
    <property type="term" value="F:galactokinase activity"/>
    <property type="evidence" value="ECO:0007669"/>
    <property type="project" value="TreeGrafter"/>
</dbReference>
<dbReference type="PANTHER" id="PTHR10457">
    <property type="entry name" value="MEVALONATE KINASE/GALACTOKINASE"/>
    <property type="match status" value="1"/>
</dbReference>
<evidence type="ECO:0000313" key="7">
    <source>
        <dbReference type="Proteomes" id="UP000229554"/>
    </source>
</evidence>
<dbReference type="Pfam" id="PF08544">
    <property type="entry name" value="GHMP_kinases_C"/>
    <property type="match status" value="1"/>
</dbReference>
<protein>
    <recommendedName>
        <fullName evidence="8">GHMP kinase N-terminal domain-containing protein</fullName>
    </recommendedName>
</protein>
<organism evidence="6 7">
    <name type="scientific">Candidatus Roizmanbacteria bacterium CG10_big_fil_rev_8_21_14_0_10_39_6</name>
    <dbReference type="NCBI Taxonomy" id="1974853"/>
    <lineage>
        <taxon>Bacteria</taxon>
        <taxon>Candidatus Roizmaniibacteriota</taxon>
    </lineage>
</organism>